<keyword evidence="4" id="KW-1185">Reference proteome</keyword>
<proteinExistence type="predicted"/>
<protein>
    <recommendedName>
        <fullName evidence="2">GYF domain-containing protein</fullName>
    </recommendedName>
</protein>
<feature type="domain" description="GYF" evidence="2">
    <location>
        <begin position="10"/>
        <end position="61"/>
    </location>
</feature>
<dbReference type="Proteomes" id="UP000485058">
    <property type="component" value="Unassembled WGS sequence"/>
</dbReference>
<gene>
    <name evidence="3" type="ORF">HaLaN_23405</name>
</gene>
<evidence type="ECO:0000313" key="4">
    <source>
        <dbReference type="Proteomes" id="UP000485058"/>
    </source>
</evidence>
<organism evidence="3 4">
    <name type="scientific">Haematococcus lacustris</name>
    <name type="common">Green alga</name>
    <name type="synonym">Haematococcus pluvialis</name>
    <dbReference type="NCBI Taxonomy" id="44745"/>
    <lineage>
        <taxon>Eukaryota</taxon>
        <taxon>Viridiplantae</taxon>
        <taxon>Chlorophyta</taxon>
        <taxon>core chlorophytes</taxon>
        <taxon>Chlorophyceae</taxon>
        <taxon>CS clade</taxon>
        <taxon>Chlamydomonadales</taxon>
        <taxon>Haematococcaceae</taxon>
        <taxon>Haematococcus</taxon>
    </lineage>
</organism>
<feature type="compositionally biased region" description="Polar residues" evidence="1">
    <location>
        <begin position="85"/>
        <end position="97"/>
    </location>
</feature>
<evidence type="ECO:0000256" key="1">
    <source>
        <dbReference type="SAM" id="MobiDB-lite"/>
    </source>
</evidence>
<dbReference type="InterPro" id="IPR025640">
    <property type="entry name" value="GYF_2"/>
</dbReference>
<dbReference type="Pfam" id="PF14237">
    <property type="entry name" value="GYF_2"/>
    <property type="match status" value="1"/>
</dbReference>
<feature type="region of interest" description="Disordered" evidence="1">
    <location>
        <begin position="77"/>
        <end position="97"/>
    </location>
</feature>
<evidence type="ECO:0000259" key="2">
    <source>
        <dbReference type="Pfam" id="PF14237"/>
    </source>
</evidence>
<comment type="caution">
    <text evidence="3">The sequence shown here is derived from an EMBL/GenBank/DDBJ whole genome shotgun (WGS) entry which is preliminary data.</text>
</comment>
<dbReference type="EMBL" id="BLLF01002817">
    <property type="protein sequence ID" value="GFH25446.1"/>
    <property type="molecule type" value="Genomic_DNA"/>
</dbReference>
<dbReference type="AlphaFoldDB" id="A0A6A0A1A8"/>
<reference evidence="3 4" key="1">
    <citation type="submission" date="2020-02" db="EMBL/GenBank/DDBJ databases">
        <title>Draft genome sequence of Haematococcus lacustris strain NIES-144.</title>
        <authorList>
            <person name="Morimoto D."/>
            <person name="Nakagawa S."/>
            <person name="Yoshida T."/>
            <person name="Sawayama S."/>
        </authorList>
    </citation>
    <scope>NUCLEOTIDE SEQUENCE [LARGE SCALE GENOMIC DNA]</scope>
    <source>
        <strain evidence="3 4">NIES-144</strain>
    </source>
</reference>
<name>A0A6A0A1A8_HAELA</name>
<accession>A0A6A0A1A8</accession>
<sequence>MSGDAHGAGWYVVDATTGQPVGPYDAKALQGLLANQHITLDTPLWCEGWSEWLPLRGVGELQPVVKVAEEVARAARKRHAAAQPPLTQLTQRVSSSS</sequence>
<evidence type="ECO:0000313" key="3">
    <source>
        <dbReference type="EMBL" id="GFH25446.1"/>
    </source>
</evidence>